<name>A0A379PN75_ECTME</name>
<feature type="transmembrane region" description="Helical" evidence="1">
    <location>
        <begin position="30"/>
        <end position="51"/>
    </location>
</feature>
<keyword evidence="1" id="KW-0472">Membrane</keyword>
<dbReference type="RefSeq" id="WP_115292634.1">
    <property type="nucleotide sequence ID" value="NZ_UGUU01000002.1"/>
</dbReference>
<reference evidence="2 3" key="1">
    <citation type="submission" date="2018-06" db="EMBL/GenBank/DDBJ databases">
        <authorList>
            <consortium name="Pathogen Informatics"/>
            <person name="Doyle S."/>
        </authorList>
    </citation>
    <scope>NUCLEOTIDE SEQUENCE [LARGE SCALE GENOMIC DNA]</scope>
    <source>
        <strain evidence="2 3">NCTC10899</strain>
    </source>
</reference>
<accession>A0A379PN75</accession>
<proteinExistence type="predicted"/>
<sequence>MLGQLVAQFRLWLVLALCCGIVVIDSVSRVISMFADLGLVAVLVAVLWPSLKGSTHPEKQE</sequence>
<dbReference type="AlphaFoldDB" id="A0A379PN75"/>
<organism evidence="2 3">
    <name type="scientific">Ectopseudomonas mendocina</name>
    <name type="common">Pseudomonas mendocina</name>
    <dbReference type="NCBI Taxonomy" id="300"/>
    <lineage>
        <taxon>Bacteria</taxon>
        <taxon>Pseudomonadati</taxon>
        <taxon>Pseudomonadota</taxon>
        <taxon>Gammaproteobacteria</taxon>
        <taxon>Pseudomonadales</taxon>
        <taxon>Pseudomonadaceae</taxon>
        <taxon>Ectopseudomonas</taxon>
    </lineage>
</organism>
<dbReference type="InterPro" id="IPR025169">
    <property type="entry name" value="DUF3927"/>
</dbReference>
<keyword evidence="1" id="KW-1133">Transmembrane helix</keyword>
<dbReference type="Pfam" id="PF13064">
    <property type="entry name" value="DUF3927"/>
    <property type="match status" value="1"/>
</dbReference>
<evidence type="ECO:0000313" key="2">
    <source>
        <dbReference type="EMBL" id="SUE95775.1"/>
    </source>
</evidence>
<evidence type="ECO:0000256" key="1">
    <source>
        <dbReference type="SAM" id="Phobius"/>
    </source>
</evidence>
<keyword evidence="1" id="KW-0812">Transmembrane</keyword>
<gene>
    <name evidence="2" type="ORF">NCTC10899_05016</name>
</gene>
<dbReference type="Proteomes" id="UP000254260">
    <property type="component" value="Unassembled WGS sequence"/>
</dbReference>
<evidence type="ECO:0000313" key="3">
    <source>
        <dbReference type="Proteomes" id="UP000254260"/>
    </source>
</evidence>
<evidence type="ECO:0008006" key="4">
    <source>
        <dbReference type="Google" id="ProtNLM"/>
    </source>
</evidence>
<protein>
    <recommendedName>
        <fullName evidence="4">DUF3927 domain-containing protein</fullName>
    </recommendedName>
</protein>
<dbReference type="EMBL" id="UGUU01000002">
    <property type="protein sequence ID" value="SUE95775.1"/>
    <property type="molecule type" value="Genomic_DNA"/>
</dbReference>